<evidence type="ECO:0000256" key="5">
    <source>
        <dbReference type="SAM" id="SignalP"/>
    </source>
</evidence>
<comment type="caution">
    <text evidence="7">The sequence shown here is derived from an EMBL/GenBank/DDBJ whole genome shotgun (WGS) entry which is preliminary data.</text>
</comment>
<proteinExistence type="predicted"/>
<gene>
    <name evidence="7" type="ORF">ODALV1_LOCUS17435</name>
</gene>
<evidence type="ECO:0000256" key="1">
    <source>
        <dbReference type="ARBA" id="ARBA00023157"/>
    </source>
</evidence>
<dbReference type="PROSITE" id="PS01180">
    <property type="entry name" value="CUB"/>
    <property type="match status" value="4"/>
</dbReference>
<keyword evidence="4" id="KW-1133">Transmembrane helix</keyword>
<dbReference type="EMBL" id="CAXLJM020000053">
    <property type="protein sequence ID" value="CAL8116885.1"/>
    <property type="molecule type" value="Genomic_DNA"/>
</dbReference>
<dbReference type="SUPFAM" id="SSF49854">
    <property type="entry name" value="Spermadhesin, CUB domain"/>
    <property type="match status" value="4"/>
</dbReference>
<evidence type="ECO:0000313" key="8">
    <source>
        <dbReference type="Proteomes" id="UP001642540"/>
    </source>
</evidence>
<keyword evidence="4" id="KW-0472">Membrane</keyword>
<dbReference type="PANTHER" id="PTHR47537">
    <property type="entry name" value="CUBILIN"/>
    <property type="match status" value="1"/>
</dbReference>
<dbReference type="Pfam" id="PF00431">
    <property type="entry name" value="CUB"/>
    <property type="match status" value="5"/>
</dbReference>
<evidence type="ECO:0000256" key="2">
    <source>
        <dbReference type="PROSITE-ProRule" id="PRU00059"/>
    </source>
</evidence>
<dbReference type="InterPro" id="IPR053207">
    <property type="entry name" value="Non-NMDA_GluR_Accessory"/>
</dbReference>
<protein>
    <recommendedName>
        <fullName evidence="6">CUB domain-containing protein</fullName>
    </recommendedName>
</protein>
<feature type="domain" description="CUB" evidence="6">
    <location>
        <begin position="31"/>
        <end position="152"/>
    </location>
</feature>
<dbReference type="CDD" id="cd00041">
    <property type="entry name" value="CUB"/>
    <property type="match status" value="4"/>
</dbReference>
<dbReference type="SMART" id="SM00042">
    <property type="entry name" value="CUB"/>
    <property type="match status" value="4"/>
</dbReference>
<evidence type="ECO:0000259" key="6">
    <source>
        <dbReference type="PROSITE" id="PS01180"/>
    </source>
</evidence>
<sequence>MPCFPFFVSVILSALVFLCCITSAVNPGCKCVRFTSTYGKEWGVFTSPDYPASYPGGIRCLLYSFTAPAQHIVHVHFDRIHLSPSPNGCGVGADFLKMFVHVDEHGVNERTPWSSLLCGSSFNQSFYSSSRHLVIQFHSAPSSSFSPTISSSSSSSNPSGNTGLSSIIAGKSPTSPSSLGSLSSSLGFYGRFRFLNSSQFESTGRLMKGTKCDYQFTSSSSSSSNRTIPEEGRFFSPHYPSSYPHNIKCAYIFYASLHKRIRIVFETVALEPGQYSCLNKTDVIRVLDGINPKAPVIALICNTVKGYEILSSGPYLKIEFIANSEKPGTGFRANYKFVKVELDSYLDNTRQLPLPDLLTNGQDGLPQASTLIPQCNQVITSDAGRNGSFSSPNYPHYYTAKTQCRYDFIGHGKERVQILFTDFSLHHPDEREQDQAINLDKSRGGSGSGGGGGGSSHGSGQILFATNPYSSYYFSPVGGFQRGSYSPHPNLNWNRVNEKTGLGVDSKRCIGADVVLAYIHIDNQLEKVAEYCGYSLPPPLMSSGHRLTLEFSGASSSNFARGFHATYAFVEDFGITTGRQLPDFPCGFIFNSTEGVNGTFASPNFPGLYPRNTECHYFFHGDEDEHVALTFNYFHIDGILPCSEASHSDYVEFSNFMPVDTRFRRKCGYESHPFLVISEKNFFRMSFMSNERYDGSGFVGSYHFTNNLDHVYAAANGVGSGKSGGGRKMKIFSADSDPDKASEGKEKDGGVSGAADLSFRAIPILYQLCFLIIIFLPLSSTRVIVINFHIGSS</sequence>
<keyword evidence="5" id="KW-0732">Signal</keyword>
<organism evidence="7 8">
    <name type="scientific">Orchesella dallaii</name>
    <dbReference type="NCBI Taxonomy" id="48710"/>
    <lineage>
        <taxon>Eukaryota</taxon>
        <taxon>Metazoa</taxon>
        <taxon>Ecdysozoa</taxon>
        <taxon>Arthropoda</taxon>
        <taxon>Hexapoda</taxon>
        <taxon>Collembola</taxon>
        <taxon>Entomobryomorpha</taxon>
        <taxon>Entomobryoidea</taxon>
        <taxon>Orchesellidae</taxon>
        <taxon>Orchesellinae</taxon>
        <taxon>Orchesella</taxon>
    </lineage>
</organism>
<reference evidence="7 8" key="1">
    <citation type="submission" date="2024-08" db="EMBL/GenBank/DDBJ databases">
        <authorList>
            <person name="Cucini C."/>
            <person name="Frati F."/>
        </authorList>
    </citation>
    <scope>NUCLEOTIDE SEQUENCE [LARGE SCALE GENOMIC DNA]</scope>
</reference>
<dbReference type="Proteomes" id="UP001642540">
    <property type="component" value="Unassembled WGS sequence"/>
</dbReference>
<accession>A0ABP1R4L3</accession>
<feature type="chain" id="PRO_5046772052" description="CUB domain-containing protein" evidence="5">
    <location>
        <begin position="25"/>
        <end position="793"/>
    </location>
</feature>
<dbReference type="PANTHER" id="PTHR47537:SF2">
    <property type="entry name" value="CUBILIN"/>
    <property type="match status" value="1"/>
</dbReference>
<evidence type="ECO:0000256" key="4">
    <source>
        <dbReference type="SAM" id="Phobius"/>
    </source>
</evidence>
<keyword evidence="4" id="KW-0812">Transmembrane</keyword>
<feature type="domain" description="CUB" evidence="6">
    <location>
        <begin position="586"/>
        <end position="705"/>
    </location>
</feature>
<evidence type="ECO:0000313" key="7">
    <source>
        <dbReference type="EMBL" id="CAL8116885.1"/>
    </source>
</evidence>
<name>A0ABP1R4L3_9HEXA</name>
<feature type="region of interest" description="Disordered" evidence="3">
    <location>
        <begin position="147"/>
        <end position="167"/>
    </location>
</feature>
<evidence type="ECO:0000256" key="3">
    <source>
        <dbReference type="SAM" id="MobiDB-lite"/>
    </source>
</evidence>
<comment type="caution">
    <text evidence="2">Lacks conserved residue(s) required for the propagation of feature annotation.</text>
</comment>
<dbReference type="Gene3D" id="2.60.120.290">
    <property type="entry name" value="Spermadhesin, CUB domain"/>
    <property type="match status" value="4"/>
</dbReference>
<dbReference type="InterPro" id="IPR035914">
    <property type="entry name" value="Sperma_CUB_dom_sf"/>
</dbReference>
<keyword evidence="8" id="KW-1185">Reference proteome</keyword>
<feature type="domain" description="CUB" evidence="6">
    <location>
        <begin position="212"/>
        <end position="338"/>
    </location>
</feature>
<feature type="transmembrane region" description="Helical" evidence="4">
    <location>
        <begin position="764"/>
        <end position="785"/>
    </location>
</feature>
<keyword evidence="1" id="KW-1015">Disulfide bond</keyword>
<feature type="signal peptide" evidence="5">
    <location>
        <begin position="1"/>
        <end position="24"/>
    </location>
</feature>
<feature type="domain" description="CUB" evidence="6">
    <location>
        <begin position="375"/>
        <end position="570"/>
    </location>
</feature>
<dbReference type="InterPro" id="IPR000859">
    <property type="entry name" value="CUB_dom"/>
</dbReference>